<dbReference type="EMBL" id="CP003348">
    <property type="protein sequence ID" value="AFM01480.1"/>
    <property type="molecule type" value="Genomic_DNA"/>
</dbReference>
<reference evidence="2" key="1">
    <citation type="submission" date="2012-06" db="EMBL/GenBank/DDBJ databases">
        <title>Complete sequence of Desulfitobacterium dehalogenans ATCC 51507.</title>
        <authorList>
            <person name="Lucas S."/>
            <person name="Han J."/>
            <person name="Lapidus A."/>
            <person name="Cheng J.-F."/>
            <person name="Goodwin L."/>
            <person name="Pitluck S."/>
            <person name="Peters L."/>
            <person name="Ovchinnikova G."/>
            <person name="Teshima H."/>
            <person name="Detter J.C."/>
            <person name="Han C."/>
            <person name="Tapia R."/>
            <person name="Land M."/>
            <person name="Hauser L."/>
            <person name="Kyrpides N."/>
            <person name="Ivanova N."/>
            <person name="Pagani I."/>
            <person name="Kruse T."/>
            <person name="de Vos W.M."/>
            <person name="Smidt H."/>
            <person name="Woyke T."/>
        </authorList>
    </citation>
    <scope>NUCLEOTIDE SEQUENCE [LARGE SCALE GENOMIC DNA]</scope>
    <source>
        <strain evidence="2">ATCC 51507 / DSM 9161 / JW/IU-DC1</strain>
    </source>
</reference>
<proteinExistence type="predicted"/>
<dbReference type="AlphaFoldDB" id="I4ABZ5"/>
<gene>
    <name evidence="1" type="ordered locus">Desde_3189</name>
</gene>
<dbReference type="KEGG" id="ddh:Desde_3189"/>
<dbReference type="OrthoDB" id="2892343at2"/>
<dbReference type="HOGENOM" id="CLU_2182740_0_0_9"/>
<dbReference type="Proteomes" id="UP000006053">
    <property type="component" value="Chromosome"/>
</dbReference>
<evidence type="ECO:0000313" key="2">
    <source>
        <dbReference type="Proteomes" id="UP000006053"/>
    </source>
</evidence>
<name>I4ABZ5_DESDJ</name>
<sequence>MDKELKAIIKPYDNWFNDVDEETNLQAKAALLEFYRVLRKRKPDTRYEMGDIYHFRYLLFFVNIKKAFEEEKYLRVCNEFHSLMYYTPFFQKRVYNNAINILETYLEIKGG</sequence>
<dbReference type="RefSeq" id="WP_014794960.1">
    <property type="nucleotide sequence ID" value="NC_018017.1"/>
</dbReference>
<reference evidence="1 2" key="2">
    <citation type="journal article" date="2015" name="J. Bacteriol.">
        <title>Genomic, proteomic, and biochemical analysis of the organohalide respiratory pathway in Desulfitobacterium dehalogenans.</title>
        <authorList>
            <person name="Kruse T."/>
            <person name="van de Pas B.A."/>
            <person name="Atteia A."/>
            <person name="Krab K."/>
            <person name="Hagen W.R."/>
            <person name="Goodwin L."/>
            <person name="Chain P."/>
            <person name="Boeren S."/>
            <person name="Maphosa F."/>
            <person name="Schraa G."/>
            <person name="de Vos W.M."/>
            <person name="van der Oost J."/>
            <person name="Smidt H."/>
            <person name="Stams A.J."/>
        </authorList>
    </citation>
    <scope>NUCLEOTIDE SEQUENCE [LARGE SCALE GENOMIC DNA]</scope>
    <source>
        <strain evidence="2">ATCC 51507 / DSM 9161 / JW/IU-DC1</strain>
    </source>
</reference>
<dbReference type="eggNOG" id="ENOG50332WG">
    <property type="taxonomic scope" value="Bacteria"/>
</dbReference>
<dbReference type="STRING" id="756499.Desde_3189"/>
<protein>
    <submittedName>
        <fullName evidence="1">Uncharacterized protein</fullName>
    </submittedName>
</protein>
<accession>I4ABZ5</accession>
<evidence type="ECO:0000313" key="1">
    <source>
        <dbReference type="EMBL" id="AFM01480.1"/>
    </source>
</evidence>
<organism evidence="1 2">
    <name type="scientific">Desulfitobacterium dehalogenans (strain ATCC 51507 / DSM 9161 / JW/IU-DC1)</name>
    <dbReference type="NCBI Taxonomy" id="756499"/>
    <lineage>
        <taxon>Bacteria</taxon>
        <taxon>Bacillati</taxon>
        <taxon>Bacillota</taxon>
        <taxon>Clostridia</taxon>
        <taxon>Eubacteriales</taxon>
        <taxon>Desulfitobacteriaceae</taxon>
        <taxon>Desulfitobacterium</taxon>
    </lineage>
</organism>
<keyword evidence="2" id="KW-1185">Reference proteome</keyword>